<sequence>MDTINIIRCSNLLTSEDNTLESINFLINELSNAKILLERQYKDIKLYQDTLFSVKQENETLKDENKKLVDKVKELEEKIKTGRNDKNKKVIDTIMEEESTLEGEFGELKRCVSVASIMNTKIAPEIPSISYHNFETITNLISESCDVCKKSITFVKTKLRCSGCLITVHEKCKSELNNSPCFMRRKKDAKENESKSERHRISYFCPEVTEDFTGYCVPHIIQNCIHYLNENCLINSADLYNKLKITAQERNTSKDLLKSFHQRRLPDLSRYSPKCIAFTVLLFLSELSETLIPPSSYKEFINYISREDLHNAIIELPLPNKHTLVMLLLHWKKYIKRSLSPIGSRDQLTNDLWQILLSSGRNSFSNGIINEESVGKKVIKSLLTDLSSESLIKILKENDQKTFNPILRIQTKEKKPPRLSLVRKPNILMRNSERLDSPYTKDKKSTSKKSPWR</sequence>
<evidence type="ECO:0000259" key="6">
    <source>
        <dbReference type="PROSITE" id="PS50238"/>
    </source>
</evidence>
<dbReference type="GO" id="GO:0007266">
    <property type="term" value="P:Rho protein signal transduction"/>
    <property type="evidence" value="ECO:0007669"/>
    <property type="project" value="TreeGrafter"/>
</dbReference>
<dbReference type="InterPro" id="IPR008936">
    <property type="entry name" value="Rho_GTPase_activation_prot"/>
</dbReference>
<dbReference type="InterPro" id="IPR046349">
    <property type="entry name" value="C1-like_sf"/>
</dbReference>
<dbReference type="GO" id="GO:0097149">
    <property type="term" value="C:centralspindlin complex"/>
    <property type="evidence" value="ECO:0007669"/>
    <property type="project" value="TreeGrafter"/>
</dbReference>
<dbReference type="WBParaSite" id="PTRK_0001341500.1">
    <property type="protein sequence ID" value="PTRK_0001341500.1"/>
    <property type="gene ID" value="PTRK_0001341500"/>
</dbReference>
<evidence type="ECO:0000259" key="5">
    <source>
        <dbReference type="PROSITE" id="PS50081"/>
    </source>
</evidence>
<dbReference type="Gene3D" id="1.10.555.10">
    <property type="entry name" value="Rho GTPase activation protein"/>
    <property type="match status" value="1"/>
</dbReference>
<name>A0A0N4ZXK4_PARTI</name>
<keyword evidence="3" id="KW-0175">Coiled coil</keyword>
<dbReference type="SUPFAM" id="SSF57889">
    <property type="entry name" value="Cysteine-rich domain"/>
    <property type="match status" value="1"/>
</dbReference>
<dbReference type="PANTHER" id="PTHR46199:SF3">
    <property type="entry name" value="RAC GTPASE-ACTIVATING PROTEIN 1"/>
    <property type="match status" value="1"/>
</dbReference>
<dbReference type="STRING" id="131310.A0A0N4ZXK4"/>
<dbReference type="SUPFAM" id="SSF48350">
    <property type="entry name" value="GTPase activation domain, GAP"/>
    <property type="match status" value="1"/>
</dbReference>
<dbReference type="GO" id="GO:0051233">
    <property type="term" value="C:spindle midzone"/>
    <property type="evidence" value="ECO:0007669"/>
    <property type="project" value="TreeGrafter"/>
</dbReference>
<dbReference type="GO" id="GO:0000281">
    <property type="term" value="P:mitotic cytokinesis"/>
    <property type="evidence" value="ECO:0007669"/>
    <property type="project" value="TreeGrafter"/>
</dbReference>
<feature type="domain" description="Phorbol-ester/DAG-type" evidence="5">
    <location>
        <begin position="131"/>
        <end position="181"/>
    </location>
</feature>
<dbReference type="GO" id="GO:0051256">
    <property type="term" value="P:mitotic spindle midzone assembly"/>
    <property type="evidence" value="ECO:0007669"/>
    <property type="project" value="TreeGrafter"/>
</dbReference>
<organism evidence="7 8">
    <name type="scientific">Parastrongyloides trichosuri</name>
    <name type="common">Possum-specific nematode worm</name>
    <dbReference type="NCBI Taxonomy" id="131310"/>
    <lineage>
        <taxon>Eukaryota</taxon>
        <taxon>Metazoa</taxon>
        <taxon>Ecdysozoa</taxon>
        <taxon>Nematoda</taxon>
        <taxon>Chromadorea</taxon>
        <taxon>Rhabditida</taxon>
        <taxon>Tylenchina</taxon>
        <taxon>Panagrolaimomorpha</taxon>
        <taxon>Strongyloidoidea</taxon>
        <taxon>Strongyloididae</taxon>
        <taxon>Parastrongyloides</taxon>
    </lineage>
</organism>
<dbReference type="Pfam" id="PF00620">
    <property type="entry name" value="RhoGAP"/>
    <property type="match status" value="1"/>
</dbReference>
<keyword evidence="1" id="KW-0479">Metal-binding</keyword>
<feature type="compositionally biased region" description="Basic and acidic residues" evidence="4">
    <location>
        <begin position="431"/>
        <end position="445"/>
    </location>
</feature>
<dbReference type="PANTHER" id="PTHR46199">
    <property type="entry name" value="RAC GTPASE-ACTIVATING PROTEIN 1"/>
    <property type="match status" value="1"/>
</dbReference>
<evidence type="ECO:0000256" key="2">
    <source>
        <dbReference type="ARBA" id="ARBA00022833"/>
    </source>
</evidence>
<reference evidence="8" key="1">
    <citation type="submission" date="2017-02" db="UniProtKB">
        <authorList>
            <consortium name="WormBaseParasite"/>
        </authorList>
    </citation>
    <scope>IDENTIFICATION</scope>
</reference>
<proteinExistence type="predicted"/>
<feature type="coiled-coil region" evidence="3">
    <location>
        <begin position="44"/>
        <end position="85"/>
    </location>
</feature>
<keyword evidence="2" id="KW-0862">Zinc</keyword>
<dbReference type="SMART" id="SM00109">
    <property type="entry name" value="C1"/>
    <property type="match status" value="1"/>
</dbReference>
<dbReference type="GO" id="GO:0030496">
    <property type="term" value="C:midbody"/>
    <property type="evidence" value="ECO:0007669"/>
    <property type="project" value="TreeGrafter"/>
</dbReference>
<dbReference type="GO" id="GO:0046872">
    <property type="term" value="F:metal ion binding"/>
    <property type="evidence" value="ECO:0007669"/>
    <property type="project" value="UniProtKB-KW"/>
</dbReference>
<feature type="domain" description="Rho-GAP" evidence="6">
    <location>
        <begin position="210"/>
        <end position="403"/>
    </location>
</feature>
<evidence type="ECO:0000256" key="3">
    <source>
        <dbReference type="SAM" id="Coils"/>
    </source>
</evidence>
<dbReference type="PROSITE" id="PS50238">
    <property type="entry name" value="RHOGAP"/>
    <property type="match status" value="1"/>
</dbReference>
<dbReference type="InterPro" id="IPR002219">
    <property type="entry name" value="PKC_DAG/PE"/>
</dbReference>
<dbReference type="PROSITE" id="PS00479">
    <property type="entry name" value="ZF_DAG_PE_1"/>
    <property type="match status" value="1"/>
</dbReference>
<evidence type="ECO:0000256" key="4">
    <source>
        <dbReference type="SAM" id="MobiDB-lite"/>
    </source>
</evidence>
<dbReference type="Proteomes" id="UP000038045">
    <property type="component" value="Unplaced"/>
</dbReference>
<dbReference type="GO" id="GO:0032154">
    <property type="term" value="C:cleavage furrow"/>
    <property type="evidence" value="ECO:0007669"/>
    <property type="project" value="TreeGrafter"/>
</dbReference>
<protein>
    <submittedName>
        <fullName evidence="8">Phorbol-ester/DAG-type domain-containing protein</fullName>
    </submittedName>
</protein>
<feature type="region of interest" description="Disordered" evidence="4">
    <location>
        <begin position="423"/>
        <end position="453"/>
    </location>
</feature>
<dbReference type="InterPro" id="IPR000198">
    <property type="entry name" value="RhoGAP_dom"/>
</dbReference>
<dbReference type="PROSITE" id="PS50081">
    <property type="entry name" value="ZF_DAG_PE_2"/>
    <property type="match status" value="1"/>
</dbReference>
<dbReference type="GO" id="GO:0005096">
    <property type="term" value="F:GTPase activator activity"/>
    <property type="evidence" value="ECO:0007669"/>
    <property type="project" value="TreeGrafter"/>
</dbReference>
<evidence type="ECO:0000256" key="1">
    <source>
        <dbReference type="ARBA" id="ARBA00022723"/>
    </source>
</evidence>
<evidence type="ECO:0000313" key="8">
    <source>
        <dbReference type="WBParaSite" id="PTRK_0001341500.1"/>
    </source>
</evidence>
<accession>A0A0N4ZXK4</accession>
<keyword evidence="7" id="KW-1185">Reference proteome</keyword>
<dbReference type="Gene3D" id="3.30.60.20">
    <property type="match status" value="1"/>
</dbReference>
<dbReference type="AlphaFoldDB" id="A0A0N4ZXK4"/>
<dbReference type="GO" id="GO:0005634">
    <property type="term" value="C:nucleus"/>
    <property type="evidence" value="ECO:0007669"/>
    <property type="project" value="TreeGrafter"/>
</dbReference>
<dbReference type="SMART" id="SM00324">
    <property type="entry name" value="RhoGAP"/>
    <property type="match status" value="1"/>
</dbReference>
<dbReference type="Pfam" id="PF00130">
    <property type="entry name" value="C1_1"/>
    <property type="match status" value="1"/>
</dbReference>
<evidence type="ECO:0000313" key="7">
    <source>
        <dbReference type="Proteomes" id="UP000038045"/>
    </source>
</evidence>